<keyword evidence="3" id="KW-1185">Reference proteome</keyword>
<dbReference type="OrthoDB" id="97972at2157"/>
<gene>
    <name evidence="2" type="ORF">GCM10007981_13490</name>
</gene>
<name>A0A830GWY2_9CREN</name>
<protein>
    <submittedName>
        <fullName evidence="2">ABC transporter</fullName>
    </submittedName>
</protein>
<feature type="transmembrane region" description="Helical" evidence="1">
    <location>
        <begin position="215"/>
        <end position="240"/>
    </location>
</feature>
<feature type="transmembrane region" description="Helical" evidence="1">
    <location>
        <begin position="28"/>
        <end position="50"/>
    </location>
</feature>
<sequence>MSRITTQLRGSLVIAWINGWLAMTRMPVWLVSSLTAPASIALMIIFFGGYRYLGIGLVGGISMLIGVNGVGLVGDGAFYRLELKFQNMLIATPLTPVSYTLGLALSSLVYSSPGIAVMLGVLAYMGFITPLDAAPIAAALFAEWLSSSMLGFTISTYLKDTRYAWSIGNIMGFALGTLFPVFYRATVLPIPYLAAFSPVSAASVIIQYASGVSHYAASLVLAAAFSLSLQAALFTLMAMYKSKWRSD</sequence>
<keyword evidence="1" id="KW-0812">Transmembrane</keyword>
<dbReference type="PANTHER" id="PTHR43229">
    <property type="entry name" value="NODULATION PROTEIN J"/>
    <property type="match status" value="1"/>
</dbReference>
<organism evidence="2 3">
    <name type="scientific">Thermocladium modestius</name>
    <dbReference type="NCBI Taxonomy" id="62609"/>
    <lineage>
        <taxon>Archaea</taxon>
        <taxon>Thermoproteota</taxon>
        <taxon>Thermoprotei</taxon>
        <taxon>Thermoproteales</taxon>
        <taxon>Thermoproteaceae</taxon>
        <taxon>Thermocladium</taxon>
    </lineage>
</organism>
<evidence type="ECO:0000313" key="3">
    <source>
        <dbReference type="Proteomes" id="UP000610960"/>
    </source>
</evidence>
<feature type="transmembrane region" description="Helical" evidence="1">
    <location>
        <begin position="99"/>
        <end position="124"/>
    </location>
</feature>
<feature type="transmembrane region" description="Helical" evidence="1">
    <location>
        <begin position="57"/>
        <end position="79"/>
    </location>
</feature>
<reference evidence="2" key="2">
    <citation type="submission" date="2020-09" db="EMBL/GenBank/DDBJ databases">
        <authorList>
            <person name="Sun Q."/>
            <person name="Ohkuma M."/>
        </authorList>
    </citation>
    <scope>NUCLEOTIDE SEQUENCE</scope>
    <source>
        <strain evidence="2">JCM 10088</strain>
    </source>
</reference>
<feature type="transmembrane region" description="Helical" evidence="1">
    <location>
        <begin position="163"/>
        <end position="183"/>
    </location>
</feature>
<dbReference type="AlphaFoldDB" id="A0A830GWY2"/>
<dbReference type="EMBL" id="BMNL01000003">
    <property type="protein sequence ID" value="GGP21484.1"/>
    <property type="molecule type" value="Genomic_DNA"/>
</dbReference>
<feature type="transmembrane region" description="Helical" evidence="1">
    <location>
        <begin position="190"/>
        <end position="209"/>
    </location>
</feature>
<dbReference type="PANTHER" id="PTHR43229:SF3">
    <property type="entry name" value="ABC-TYPE MULTIDRUG TRANSPORT SYSTEM, PERMEASE COMPONENT"/>
    <property type="match status" value="1"/>
</dbReference>
<dbReference type="InterPro" id="IPR051784">
    <property type="entry name" value="Nod_factor_ABC_transporter"/>
</dbReference>
<dbReference type="Proteomes" id="UP000610960">
    <property type="component" value="Unassembled WGS sequence"/>
</dbReference>
<comment type="caution">
    <text evidence="2">The sequence shown here is derived from an EMBL/GenBank/DDBJ whole genome shotgun (WGS) entry which is preliminary data.</text>
</comment>
<accession>A0A830GWY2</accession>
<keyword evidence="1" id="KW-0472">Membrane</keyword>
<evidence type="ECO:0000256" key="1">
    <source>
        <dbReference type="SAM" id="Phobius"/>
    </source>
</evidence>
<proteinExistence type="predicted"/>
<reference evidence="2" key="1">
    <citation type="journal article" date="2014" name="Int. J. Syst. Evol. Microbiol.">
        <title>Complete genome sequence of Corynebacterium casei LMG S-19264T (=DSM 44701T), isolated from a smear-ripened cheese.</title>
        <authorList>
            <consortium name="US DOE Joint Genome Institute (JGI-PGF)"/>
            <person name="Walter F."/>
            <person name="Albersmeier A."/>
            <person name="Kalinowski J."/>
            <person name="Ruckert C."/>
        </authorList>
    </citation>
    <scope>NUCLEOTIDE SEQUENCE</scope>
    <source>
        <strain evidence="2">JCM 10088</strain>
    </source>
</reference>
<keyword evidence="1" id="KW-1133">Transmembrane helix</keyword>
<dbReference type="RefSeq" id="WP_188596662.1">
    <property type="nucleotide sequence ID" value="NZ_BMNL01000003.1"/>
</dbReference>
<evidence type="ECO:0000313" key="2">
    <source>
        <dbReference type="EMBL" id="GGP21484.1"/>
    </source>
</evidence>